<dbReference type="AlphaFoldDB" id="A0A6P1BQQ1"/>
<reference evidence="1 2" key="1">
    <citation type="journal article" date="2020" name="Arch. Microbiol.">
        <title>Bradyrhizobium uaiense sp. nov., a new highly efficient cowpea symbiont.</title>
        <authorList>
            <person name="Cabral Michel D."/>
            <person name="Azarias Guimaraes A."/>
            <person name="Martins da Costa E."/>
            <person name="Soares de Carvalho T."/>
            <person name="Balsanelli E."/>
            <person name="Willems A."/>
            <person name="Maltempi de Souza E."/>
            <person name="de Souza Moreira F.M."/>
        </authorList>
    </citation>
    <scope>NUCLEOTIDE SEQUENCE [LARGE SCALE GENOMIC DNA]</scope>
    <source>
        <strain evidence="1 2">UFLA 03-164</strain>
    </source>
</reference>
<name>A0A6P1BQQ1_9BRAD</name>
<keyword evidence="2" id="KW-1185">Reference proteome</keyword>
<dbReference type="EMBL" id="VKHP01000183">
    <property type="protein sequence ID" value="NEV00524.1"/>
    <property type="molecule type" value="Genomic_DNA"/>
</dbReference>
<sequence>MFALPVKLSAEVFWKRYIGDSTAQTRNRKAAPTLKMVARMKPPMRLHAWYAHYAKGFLFDAFSSREWEPLRLKTL</sequence>
<protein>
    <submittedName>
        <fullName evidence="1">Uncharacterized protein</fullName>
    </submittedName>
</protein>
<evidence type="ECO:0000313" key="1">
    <source>
        <dbReference type="EMBL" id="NEV00524.1"/>
    </source>
</evidence>
<accession>A0A6P1BQQ1</accession>
<gene>
    <name evidence="1" type="ORF">FNJ47_33125</name>
</gene>
<evidence type="ECO:0000313" key="2">
    <source>
        <dbReference type="Proteomes" id="UP000468531"/>
    </source>
</evidence>
<dbReference type="Proteomes" id="UP000468531">
    <property type="component" value="Unassembled WGS sequence"/>
</dbReference>
<dbReference type="RefSeq" id="WP_163160086.1">
    <property type="nucleotide sequence ID" value="NZ_VKHP01000183.1"/>
</dbReference>
<organism evidence="1 2">
    <name type="scientific">Bradyrhizobium uaiense</name>
    <dbReference type="NCBI Taxonomy" id="2594946"/>
    <lineage>
        <taxon>Bacteria</taxon>
        <taxon>Pseudomonadati</taxon>
        <taxon>Pseudomonadota</taxon>
        <taxon>Alphaproteobacteria</taxon>
        <taxon>Hyphomicrobiales</taxon>
        <taxon>Nitrobacteraceae</taxon>
        <taxon>Bradyrhizobium</taxon>
    </lineage>
</organism>
<proteinExistence type="predicted"/>
<comment type="caution">
    <text evidence="1">The sequence shown here is derived from an EMBL/GenBank/DDBJ whole genome shotgun (WGS) entry which is preliminary data.</text>
</comment>